<name>A0ABV2BR85_9GAMM</name>
<evidence type="ECO:0000259" key="14">
    <source>
        <dbReference type="Pfam" id="PF02581"/>
    </source>
</evidence>
<feature type="binding site" evidence="13">
    <location>
        <position position="416"/>
    </location>
    <ligand>
        <name>4-amino-2-methyl-5-(diphosphooxymethyl)pyrimidine</name>
        <dbReference type="ChEBI" id="CHEBI:57841"/>
    </ligand>
</feature>
<dbReference type="HAMAP" id="MF_00097">
    <property type="entry name" value="TMP_synthase"/>
    <property type="match status" value="1"/>
</dbReference>
<feature type="domain" description="Thiamine phosphate synthase/TenI" evidence="14">
    <location>
        <begin position="301"/>
        <end position="467"/>
    </location>
</feature>
<evidence type="ECO:0000256" key="8">
    <source>
        <dbReference type="ARBA" id="ARBA00022977"/>
    </source>
</evidence>
<organism evidence="16 17">
    <name type="scientific">Aliikangiella maris</name>
    <dbReference type="NCBI Taxonomy" id="3162458"/>
    <lineage>
        <taxon>Bacteria</taxon>
        <taxon>Pseudomonadati</taxon>
        <taxon>Pseudomonadota</taxon>
        <taxon>Gammaproteobacteria</taxon>
        <taxon>Oceanospirillales</taxon>
        <taxon>Pleioneaceae</taxon>
        <taxon>Aliikangiella</taxon>
    </lineage>
</organism>
<dbReference type="SUPFAM" id="SSF51391">
    <property type="entry name" value="Thiamin phosphate synthase"/>
    <property type="match status" value="1"/>
</dbReference>
<evidence type="ECO:0000256" key="11">
    <source>
        <dbReference type="ARBA" id="ARBA00047851"/>
    </source>
</evidence>
<feature type="binding site" evidence="13">
    <location>
        <position position="349"/>
    </location>
    <ligand>
        <name>Mg(2+)</name>
        <dbReference type="ChEBI" id="CHEBI:18420"/>
    </ligand>
</feature>
<feature type="binding site" evidence="13">
    <location>
        <begin position="413"/>
        <end position="415"/>
    </location>
    <ligand>
        <name>2-[(2R,5Z)-2-carboxy-4-methylthiazol-5(2H)-ylidene]ethyl phosphate</name>
        <dbReference type="ChEBI" id="CHEBI:62899"/>
    </ligand>
</feature>
<dbReference type="Pfam" id="PF02581">
    <property type="entry name" value="TMP-TENI"/>
    <property type="match status" value="1"/>
</dbReference>
<dbReference type="Gene3D" id="3.40.1190.20">
    <property type="match status" value="1"/>
</dbReference>
<evidence type="ECO:0000256" key="10">
    <source>
        <dbReference type="ARBA" id="ARBA00047334"/>
    </source>
</evidence>
<keyword evidence="7 13" id="KW-0460">Magnesium</keyword>
<feature type="binding site" evidence="13">
    <location>
        <begin position="464"/>
        <end position="465"/>
    </location>
    <ligand>
        <name>2-[(2R,5Z)-2-carboxy-4-methylthiazol-5(2H)-ylidene]ethyl phosphate</name>
        <dbReference type="ChEBI" id="CHEBI:62899"/>
    </ligand>
</feature>
<feature type="domain" description="Pyridoxamine kinase/Phosphomethylpyrimidine kinase" evidence="15">
    <location>
        <begin position="16"/>
        <end position="255"/>
    </location>
</feature>
<dbReference type="EC" id="2.5.1.3" evidence="13"/>
<keyword evidence="3 13" id="KW-0479">Metal-binding</keyword>
<feature type="binding site" evidence="13">
    <location>
        <position position="444"/>
    </location>
    <ligand>
        <name>2-[(2R,5Z)-2-carboxy-4-methylthiazol-5(2H)-ylidene]ethyl phosphate</name>
        <dbReference type="ChEBI" id="CHEBI:62899"/>
    </ligand>
</feature>
<evidence type="ECO:0000259" key="15">
    <source>
        <dbReference type="Pfam" id="PF08543"/>
    </source>
</evidence>
<dbReference type="InterPro" id="IPR034291">
    <property type="entry name" value="TMP_synthase"/>
</dbReference>
<comment type="function">
    <text evidence="13">Condenses 4-methyl-5-(beta-hydroxyethyl)thiazole monophosphate (THZ-P) and 2-methyl-4-amino-5-hydroxymethyl pyrimidine pyrophosphate (HMP-PP) to form thiamine monophosphate (TMP).</text>
</comment>
<sequence>MSLSTKPIVLTIAANDSAGMAGISADLKTQHALGVHSLSVITATTAQNGQNVESINPVDAAILSTQLEAVKPYAIDVVKIGMVCNVEQVKVIAQFLRDTGLPTVLDPVFAASSGATFIAPSQVAIYADTLLPLCTLVTPNLDEAAKITGLSVTEPEQISLAAESLLLMGADTVLIKGGHGTGLWAQDYFASQQTQFWLSSQRRLSRFTRGTGCILASAIASALALNYAIEDAIVIGKMTINQGIQRGYSTGIGDGAPCINHFPDAIEHLPYLNYSPEVEELPAFANCGNEPLGLYPIVDRAYWLTHLLPAGVTTIQLRIKDLTGAALEKEIGEAVEIANRFNARLFINDYWQLAIQHGAYGVHLGQEDLHLADLQAIQAAGLRLGLSTHCHYEVARAAQFNPSYLACGPVFPTNTKKMPWQPHGIDGLKYWRKVIDKPLVAIAGINQTNFKQVADTGVDGIAMITAITHAEDPVATTREYLALLGQE</sequence>
<dbReference type="CDD" id="cd00564">
    <property type="entry name" value="TMP_TenI"/>
    <property type="match status" value="1"/>
</dbReference>
<accession>A0ABV2BR85</accession>
<feature type="binding site" evidence="13">
    <location>
        <position position="348"/>
    </location>
    <ligand>
        <name>4-amino-2-methyl-5-(diphosphooxymethyl)pyrimidine</name>
        <dbReference type="ChEBI" id="CHEBI:57841"/>
    </ligand>
</feature>
<proteinExistence type="inferred from homology"/>
<gene>
    <name evidence="13 16" type="primary">thiE</name>
    <name evidence="16" type="ORF">ABVT43_04870</name>
</gene>
<dbReference type="PANTHER" id="PTHR20858:SF17">
    <property type="entry name" value="HYDROXYMETHYLPYRIMIDINE_PHOSPHOMETHYLPYRIMIDINE KINASE THI20-RELATED"/>
    <property type="match status" value="1"/>
</dbReference>
<dbReference type="InterPro" id="IPR029056">
    <property type="entry name" value="Ribokinase-like"/>
</dbReference>
<comment type="caution">
    <text evidence="16">The sequence shown here is derived from an EMBL/GenBank/DDBJ whole genome shotgun (WGS) entry which is preliminary data.</text>
</comment>
<dbReference type="RefSeq" id="WP_353874013.1">
    <property type="nucleotide sequence ID" value="NZ_JBEVCJ010000004.1"/>
</dbReference>
<evidence type="ECO:0000256" key="12">
    <source>
        <dbReference type="ARBA" id="ARBA00047883"/>
    </source>
</evidence>
<evidence type="ECO:0000313" key="16">
    <source>
        <dbReference type="EMBL" id="MET1254451.1"/>
    </source>
</evidence>
<evidence type="ECO:0000313" key="17">
    <source>
        <dbReference type="Proteomes" id="UP001548189"/>
    </source>
</evidence>
<dbReference type="CDD" id="cd01169">
    <property type="entry name" value="HMPP_kinase"/>
    <property type="match status" value="1"/>
</dbReference>
<dbReference type="Proteomes" id="UP001548189">
    <property type="component" value="Unassembled WGS sequence"/>
</dbReference>
<dbReference type="NCBIfam" id="TIGR00693">
    <property type="entry name" value="thiE"/>
    <property type="match status" value="1"/>
</dbReference>
<feature type="binding site" evidence="13">
    <location>
        <begin position="316"/>
        <end position="320"/>
    </location>
    <ligand>
        <name>4-amino-2-methyl-5-(diphosphooxymethyl)pyrimidine</name>
        <dbReference type="ChEBI" id="CHEBI:57841"/>
    </ligand>
</feature>
<evidence type="ECO:0000256" key="7">
    <source>
        <dbReference type="ARBA" id="ARBA00022842"/>
    </source>
</evidence>
<comment type="catalytic activity">
    <reaction evidence="12 13">
        <text>2-[(2R,5Z)-2-carboxy-4-methylthiazol-5(2H)-ylidene]ethyl phosphate + 4-amino-2-methyl-5-(diphosphooxymethyl)pyrimidine + 2 H(+) = thiamine phosphate + CO2 + diphosphate</text>
        <dbReference type="Rhea" id="RHEA:47844"/>
        <dbReference type="ChEBI" id="CHEBI:15378"/>
        <dbReference type="ChEBI" id="CHEBI:16526"/>
        <dbReference type="ChEBI" id="CHEBI:33019"/>
        <dbReference type="ChEBI" id="CHEBI:37575"/>
        <dbReference type="ChEBI" id="CHEBI:57841"/>
        <dbReference type="ChEBI" id="CHEBI:62899"/>
        <dbReference type="EC" id="2.5.1.3"/>
    </reaction>
</comment>
<comment type="catalytic activity">
    <reaction evidence="10 13">
        <text>4-methyl-5-(2-phosphooxyethyl)-thiazole + 4-amino-2-methyl-5-(diphosphooxymethyl)pyrimidine + H(+) = thiamine phosphate + diphosphate</text>
        <dbReference type="Rhea" id="RHEA:22328"/>
        <dbReference type="ChEBI" id="CHEBI:15378"/>
        <dbReference type="ChEBI" id="CHEBI:33019"/>
        <dbReference type="ChEBI" id="CHEBI:37575"/>
        <dbReference type="ChEBI" id="CHEBI:57841"/>
        <dbReference type="ChEBI" id="CHEBI:58296"/>
        <dbReference type="EC" id="2.5.1.3"/>
    </reaction>
</comment>
<evidence type="ECO:0000256" key="4">
    <source>
        <dbReference type="ARBA" id="ARBA00022741"/>
    </source>
</evidence>
<dbReference type="NCBIfam" id="TIGR00097">
    <property type="entry name" value="HMP-P_kinase"/>
    <property type="match status" value="1"/>
</dbReference>
<dbReference type="GO" id="GO:0004789">
    <property type="term" value="F:thiamine-phosphate diphosphorylase activity"/>
    <property type="evidence" value="ECO:0007669"/>
    <property type="project" value="UniProtKB-EC"/>
</dbReference>
<comment type="cofactor">
    <cofactor evidence="13">
        <name>Mg(2+)</name>
        <dbReference type="ChEBI" id="CHEBI:18420"/>
    </cofactor>
    <text evidence="13">Binds 1 Mg(2+) ion per subunit.</text>
</comment>
<keyword evidence="2 13" id="KW-0808">Transferase</keyword>
<protein>
    <recommendedName>
        <fullName evidence="13">Thiamine-phosphate synthase</fullName>
        <shortName evidence="13">TP synthase</shortName>
        <shortName evidence="13">TPS</shortName>
        <ecNumber evidence="13">2.5.1.3</ecNumber>
    </recommendedName>
    <alternativeName>
        <fullName evidence="13">Thiamine-phosphate pyrophosphorylase</fullName>
        <shortName evidence="13">TMP pyrophosphorylase</shortName>
        <shortName evidence="13">TMP-PPase</shortName>
    </alternativeName>
</protein>
<dbReference type="Pfam" id="PF08543">
    <property type="entry name" value="Phos_pyr_kin"/>
    <property type="match status" value="1"/>
</dbReference>
<comment type="pathway">
    <text evidence="1 13">Cofactor biosynthesis; thiamine diphosphate biosynthesis; thiamine phosphate from 4-amino-2-methyl-5-diphosphomethylpyrimidine and 4-methyl-5-(2-phosphoethyl)-thiazole: step 1/1.</text>
</comment>
<keyword evidence="4" id="KW-0547">Nucleotide-binding</keyword>
<feature type="binding site" evidence="13">
    <location>
        <position position="368"/>
    </location>
    <ligand>
        <name>Mg(2+)</name>
        <dbReference type="ChEBI" id="CHEBI:18420"/>
    </ligand>
</feature>
<evidence type="ECO:0000256" key="3">
    <source>
        <dbReference type="ARBA" id="ARBA00022723"/>
    </source>
</evidence>
<dbReference type="NCBIfam" id="NF002904">
    <property type="entry name" value="PRK03512.1"/>
    <property type="match status" value="1"/>
</dbReference>
<reference evidence="16 17" key="1">
    <citation type="submission" date="2024-06" db="EMBL/GenBank/DDBJ databases">
        <authorList>
            <person name="Li F."/>
        </authorList>
    </citation>
    <scope>NUCLEOTIDE SEQUENCE [LARGE SCALE GENOMIC DNA]</scope>
    <source>
        <strain evidence="16 17">GXAS 311</strain>
    </source>
</reference>
<dbReference type="PANTHER" id="PTHR20858">
    <property type="entry name" value="PHOSPHOMETHYLPYRIMIDINE KINASE"/>
    <property type="match status" value="1"/>
</dbReference>
<dbReference type="InterPro" id="IPR004399">
    <property type="entry name" value="HMP/HMP-P_kinase_dom"/>
</dbReference>
<feature type="binding site" evidence="13">
    <location>
        <position position="387"/>
    </location>
    <ligand>
        <name>4-amino-2-methyl-5-(diphosphooxymethyl)pyrimidine</name>
        <dbReference type="ChEBI" id="CHEBI:57841"/>
    </ligand>
</feature>
<keyword evidence="17" id="KW-1185">Reference proteome</keyword>
<evidence type="ECO:0000256" key="6">
    <source>
        <dbReference type="ARBA" id="ARBA00022840"/>
    </source>
</evidence>
<keyword evidence="8 13" id="KW-0784">Thiamine biosynthesis</keyword>
<keyword evidence="5" id="KW-0418">Kinase</keyword>
<dbReference type="Gene3D" id="3.20.20.70">
    <property type="entry name" value="Aldolase class I"/>
    <property type="match status" value="1"/>
</dbReference>
<evidence type="ECO:0000256" key="2">
    <source>
        <dbReference type="ARBA" id="ARBA00022679"/>
    </source>
</evidence>
<evidence type="ECO:0000256" key="13">
    <source>
        <dbReference type="HAMAP-Rule" id="MF_00097"/>
    </source>
</evidence>
<keyword evidence="6" id="KW-0067">ATP-binding</keyword>
<keyword evidence="9" id="KW-0511">Multifunctional enzyme</keyword>
<dbReference type="SUPFAM" id="SSF53613">
    <property type="entry name" value="Ribokinase-like"/>
    <property type="match status" value="1"/>
</dbReference>
<dbReference type="InterPro" id="IPR022998">
    <property type="entry name" value="ThiamineP_synth_TenI"/>
</dbReference>
<comment type="similarity">
    <text evidence="13">Belongs to the thiamine-phosphate synthase family.</text>
</comment>
<evidence type="ECO:0000256" key="9">
    <source>
        <dbReference type="ARBA" id="ARBA00023268"/>
    </source>
</evidence>
<dbReference type="InterPro" id="IPR013785">
    <property type="entry name" value="Aldolase_TIM"/>
</dbReference>
<dbReference type="InterPro" id="IPR036206">
    <property type="entry name" value="ThiamineP_synth_sf"/>
</dbReference>
<dbReference type="InterPro" id="IPR013749">
    <property type="entry name" value="PM/HMP-P_kinase-1"/>
</dbReference>
<comment type="catalytic activity">
    <reaction evidence="11 13">
        <text>2-(2-carboxy-4-methylthiazol-5-yl)ethyl phosphate + 4-amino-2-methyl-5-(diphosphooxymethyl)pyrimidine + 2 H(+) = thiamine phosphate + CO2 + diphosphate</text>
        <dbReference type="Rhea" id="RHEA:47848"/>
        <dbReference type="ChEBI" id="CHEBI:15378"/>
        <dbReference type="ChEBI" id="CHEBI:16526"/>
        <dbReference type="ChEBI" id="CHEBI:33019"/>
        <dbReference type="ChEBI" id="CHEBI:37575"/>
        <dbReference type="ChEBI" id="CHEBI:57841"/>
        <dbReference type="ChEBI" id="CHEBI:62890"/>
        <dbReference type="EC" id="2.5.1.3"/>
    </reaction>
</comment>
<evidence type="ECO:0000256" key="1">
    <source>
        <dbReference type="ARBA" id="ARBA00005165"/>
    </source>
</evidence>
<dbReference type="EMBL" id="JBEVCJ010000004">
    <property type="protein sequence ID" value="MET1254451.1"/>
    <property type="molecule type" value="Genomic_DNA"/>
</dbReference>
<evidence type="ECO:0000256" key="5">
    <source>
        <dbReference type="ARBA" id="ARBA00022777"/>
    </source>
</evidence>